<protein>
    <submittedName>
        <fullName evidence="7">Monovalent cation/H+ antiporter complex subunit F</fullName>
    </submittedName>
</protein>
<dbReference type="Pfam" id="PF04066">
    <property type="entry name" value="MrpF_PhaF"/>
    <property type="match status" value="1"/>
</dbReference>
<dbReference type="KEGG" id="spue:AB5L97_03550"/>
<evidence type="ECO:0000256" key="6">
    <source>
        <dbReference type="SAM" id="Phobius"/>
    </source>
</evidence>
<feature type="transmembrane region" description="Helical" evidence="6">
    <location>
        <begin position="6"/>
        <end position="24"/>
    </location>
</feature>
<organism evidence="7">
    <name type="scientific">Sinomonas puerhi</name>
    <dbReference type="NCBI Taxonomy" id="3238584"/>
    <lineage>
        <taxon>Bacteria</taxon>
        <taxon>Bacillati</taxon>
        <taxon>Actinomycetota</taxon>
        <taxon>Actinomycetes</taxon>
        <taxon>Micrococcales</taxon>
        <taxon>Micrococcaceae</taxon>
        <taxon>Sinomonas</taxon>
    </lineage>
</organism>
<feature type="transmembrane region" description="Helical" evidence="6">
    <location>
        <begin position="59"/>
        <end position="78"/>
    </location>
</feature>
<feature type="transmembrane region" description="Helical" evidence="6">
    <location>
        <begin position="33"/>
        <end position="53"/>
    </location>
</feature>
<dbReference type="AlphaFoldDB" id="A0AB39L521"/>
<comment type="subcellular location">
    <subcellularLocation>
        <location evidence="1">Cell membrane</location>
        <topology evidence="1">Multi-pass membrane protein</topology>
    </subcellularLocation>
</comment>
<dbReference type="InterPro" id="IPR007208">
    <property type="entry name" value="MrpF/PhaF-like"/>
</dbReference>
<evidence type="ECO:0000256" key="4">
    <source>
        <dbReference type="ARBA" id="ARBA00022989"/>
    </source>
</evidence>
<dbReference type="GO" id="GO:0005886">
    <property type="term" value="C:plasma membrane"/>
    <property type="evidence" value="ECO:0007669"/>
    <property type="project" value="UniProtKB-SubCell"/>
</dbReference>
<dbReference type="RefSeq" id="WP_369046488.1">
    <property type="nucleotide sequence ID" value="NZ_CP163302.1"/>
</dbReference>
<evidence type="ECO:0000256" key="1">
    <source>
        <dbReference type="ARBA" id="ARBA00004651"/>
    </source>
</evidence>
<keyword evidence="4 6" id="KW-1133">Transmembrane helix</keyword>
<proteinExistence type="predicted"/>
<keyword evidence="2" id="KW-1003">Cell membrane</keyword>
<evidence type="ECO:0000256" key="2">
    <source>
        <dbReference type="ARBA" id="ARBA00022475"/>
    </source>
</evidence>
<dbReference type="EMBL" id="CP163302">
    <property type="protein sequence ID" value="XDP46106.1"/>
    <property type="molecule type" value="Genomic_DNA"/>
</dbReference>
<keyword evidence="5 6" id="KW-0472">Membrane</keyword>
<sequence>MEVLWTSVSAALLIVGVVPGLVLTSRGTAVQRLVGLALLNASGAMVLVGLSAIAGQSSYLIVALVLAVLATTGTLVYTRLLRPESPDQEATP</sequence>
<dbReference type="GO" id="GO:0015075">
    <property type="term" value="F:monoatomic ion transmembrane transporter activity"/>
    <property type="evidence" value="ECO:0007669"/>
    <property type="project" value="InterPro"/>
</dbReference>
<keyword evidence="3 6" id="KW-0812">Transmembrane</keyword>
<evidence type="ECO:0000313" key="7">
    <source>
        <dbReference type="EMBL" id="XDP46106.1"/>
    </source>
</evidence>
<name>A0AB39L521_9MICC</name>
<reference evidence="7" key="1">
    <citation type="submission" date="2024-07" db="EMBL/GenBank/DDBJ databases">
        <authorList>
            <person name="fu j."/>
        </authorList>
    </citation>
    <scope>NUCLEOTIDE SEQUENCE</scope>
    <source>
        <strain evidence="7">P10A9</strain>
    </source>
</reference>
<evidence type="ECO:0000256" key="5">
    <source>
        <dbReference type="ARBA" id="ARBA00023136"/>
    </source>
</evidence>
<gene>
    <name evidence="7" type="ORF">AB5L97_03550</name>
</gene>
<accession>A0AB39L521</accession>
<evidence type="ECO:0000256" key="3">
    <source>
        <dbReference type="ARBA" id="ARBA00022692"/>
    </source>
</evidence>